<dbReference type="Proteomes" id="UP000031866">
    <property type="component" value="Chromosome"/>
</dbReference>
<dbReference type="GO" id="GO:0005886">
    <property type="term" value="C:plasma membrane"/>
    <property type="evidence" value="ECO:0007669"/>
    <property type="project" value="UniProtKB-SubCell"/>
</dbReference>
<feature type="transmembrane region" description="Helical" evidence="7">
    <location>
        <begin position="103"/>
        <end position="122"/>
    </location>
</feature>
<dbReference type="InterPro" id="IPR036259">
    <property type="entry name" value="MFS_trans_sf"/>
</dbReference>
<feature type="transmembrane region" description="Helical" evidence="7">
    <location>
        <begin position="286"/>
        <end position="306"/>
    </location>
</feature>
<dbReference type="GO" id="GO:0022857">
    <property type="term" value="F:transmembrane transporter activity"/>
    <property type="evidence" value="ECO:0007669"/>
    <property type="project" value="InterPro"/>
</dbReference>
<dbReference type="KEGG" id="cbei:LF65_05915"/>
<dbReference type="AlphaFoldDB" id="A0A126SNU1"/>
<dbReference type="PROSITE" id="PS50850">
    <property type="entry name" value="MFS"/>
    <property type="match status" value="1"/>
</dbReference>
<accession>A0A126SNU1</accession>
<evidence type="ECO:0000256" key="4">
    <source>
        <dbReference type="ARBA" id="ARBA00022692"/>
    </source>
</evidence>
<evidence type="ECO:0000256" key="5">
    <source>
        <dbReference type="ARBA" id="ARBA00022989"/>
    </source>
</evidence>
<evidence type="ECO:0000256" key="2">
    <source>
        <dbReference type="ARBA" id="ARBA00022448"/>
    </source>
</evidence>
<evidence type="ECO:0000256" key="1">
    <source>
        <dbReference type="ARBA" id="ARBA00004651"/>
    </source>
</evidence>
<dbReference type="EMBL" id="CP010086">
    <property type="protein sequence ID" value="AMK50348.1"/>
    <property type="molecule type" value="Genomic_DNA"/>
</dbReference>
<dbReference type="Pfam" id="PF07690">
    <property type="entry name" value="MFS_1"/>
    <property type="match status" value="1"/>
</dbReference>
<keyword evidence="4 7" id="KW-0812">Transmembrane</keyword>
<keyword evidence="6 7" id="KW-0472">Membrane</keyword>
<dbReference type="InterPro" id="IPR050171">
    <property type="entry name" value="MFS_Transporters"/>
</dbReference>
<gene>
    <name evidence="9" type="ORF">LF65_05915</name>
</gene>
<dbReference type="RefSeq" id="WP_061114805.1">
    <property type="nucleotide sequence ID" value="NZ_CP010086.2"/>
</dbReference>
<keyword evidence="2" id="KW-0813">Transport</keyword>
<dbReference type="Gene3D" id="1.20.1250.20">
    <property type="entry name" value="MFS general substrate transporter like domains"/>
    <property type="match status" value="1"/>
</dbReference>
<evidence type="ECO:0000313" key="9">
    <source>
        <dbReference type="EMBL" id="AMK50348.1"/>
    </source>
</evidence>
<dbReference type="PANTHER" id="PTHR23517">
    <property type="entry name" value="RESISTANCE PROTEIN MDTM, PUTATIVE-RELATED-RELATED"/>
    <property type="match status" value="1"/>
</dbReference>
<dbReference type="SUPFAM" id="SSF103473">
    <property type="entry name" value="MFS general substrate transporter"/>
    <property type="match status" value="1"/>
</dbReference>
<name>A0A126SNU1_CLOBE</name>
<proteinExistence type="predicted"/>
<reference evidence="10" key="1">
    <citation type="submission" date="2014-12" db="EMBL/GenBank/DDBJ databases">
        <title>Genome sequence of Clostridium beijerinckii strain 59B.</title>
        <authorList>
            <person name="Little G.T."/>
            <person name="Minton N.P."/>
        </authorList>
    </citation>
    <scope>NUCLEOTIDE SEQUENCE [LARGE SCALE GENOMIC DNA]</scope>
    <source>
        <strain evidence="10">59B</strain>
    </source>
</reference>
<dbReference type="InterPro" id="IPR011701">
    <property type="entry name" value="MFS"/>
</dbReference>
<dbReference type="InterPro" id="IPR020846">
    <property type="entry name" value="MFS_dom"/>
</dbReference>
<sequence length="416" mass="46197">MKDFINNYKGLPKEMYVICFATLINRLGDFVVPFLALYLTQKIGMTAAATGVIVTLSSVVGIPASILGGKISDMFGRKKIYTYAQSIAAVTLIPCAFTKSVSITIMCLLISTFFNGFVRPAFQSMIQDILSKEERQAGFSLNYLAINAGVAIGPIIAGFLFNNLLPLLFLGDTLTSLIAVFLVWKNIKETYPVNSKLKVESKAEIAEKGNTFQMLWKRPALSLFLVLYMVYNFIYAQHKFSLPITLNAQFNNESAKLLGYIMSINAVTVLVLTIFIGFITKRNHQLTNMAFTGILYAIGFGMIGYIDNFNFFIISTIIWTLGEILSSISSGVYVANNSPSNYRARLNAIMNLGRFLGTALSTFFSGAYIQVYGYKTLWFLIFFISIISGILMFVLKIFSVKSELGNYTKSKIKSAV</sequence>
<feature type="transmembrane region" description="Helical" evidence="7">
    <location>
        <begin position="257"/>
        <end position="279"/>
    </location>
</feature>
<feature type="transmembrane region" description="Helical" evidence="7">
    <location>
        <begin position="312"/>
        <end position="336"/>
    </location>
</feature>
<protein>
    <submittedName>
        <fullName evidence="9">MFS transporter</fullName>
    </submittedName>
</protein>
<feature type="domain" description="Major facilitator superfamily (MFS) profile" evidence="8">
    <location>
        <begin position="14"/>
        <end position="401"/>
    </location>
</feature>
<evidence type="ECO:0000313" key="10">
    <source>
        <dbReference type="Proteomes" id="UP000031866"/>
    </source>
</evidence>
<evidence type="ECO:0000259" key="8">
    <source>
        <dbReference type="PROSITE" id="PS50850"/>
    </source>
</evidence>
<dbReference type="PROSITE" id="PS00216">
    <property type="entry name" value="SUGAR_TRANSPORT_1"/>
    <property type="match status" value="1"/>
</dbReference>
<dbReference type="OrthoDB" id="9793283at2"/>
<feature type="transmembrane region" description="Helical" evidence="7">
    <location>
        <begin position="348"/>
        <end position="371"/>
    </location>
</feature>
<feature type="transmembrane region" description="Helical" evidence="7">
    <location>
        <begin position="45"/>
        <end position="68"/>
    </location>
</feature>
<feature type="transmembrane region" description="Helical" evidence="7">
    <location>
        <begin position="167"/>
        <end position="184"/>
    </location>
</feature>
<evidence type="ECO:0000256" key="3">
    <source>
        <dbReference type="ARBA" id="ARBA00022475"/>
    </source>
</evidence>
<evidence type="ECO:0000256" key="6">
    <source>
        <dbReference type="ARBA" id="ARBA00023136"/>
    </source>
</evidence>
<feature type="transmembrane region" description="Helical" evidence="7">
    <location>
        <begin position="377"/>
        <end position="398"/>
    </location>
</feature>
<keyword evidence="3" id="KW-1003">Cell membrane</keyword>
<dbReference type="InterPro" id="IPR005829">
    <property type="entry name" value="Sugar_transporter_CS"/>
</dbReference>
<feature type="transmembrane region" description="Helical" evidence="7">
    <location>
        <begin position="220"/>
        <end position="237"/>
    </location>
</feature>
<comment type="subcellular location">
    <subcellularLocation>
        <location evidence="1">Cell membrane</location>
        <topology evidence="1">Multi-pass membrane protein</topology>
    </subcellularLocation>
</comment>
<organism evidence="9 10">
    <name type="scientific">Clostridium beijerinckii</name>
    <name type="common">Clostridium MP</name>
    <dbReference type="NCBI Taxonomy" id="1520"/>
    <lineage>
        <taxon>Bacteria</taxon>
        <taxon>Bacillati</taxon>
        <taxon>Bacillota</taxon>
        <taxon>Clostridia</taxon>
        <taxon>Eubacteriales</taxon>
        <taxon>Clostridiaceae</taxon>
        <taxon>Clostridium</taxon>
    </lineage>
</organism>
<feature type="transmembrane region" description="Helical" evidence="7">
    <location>
        <begin position="143"/>
        <end position="161"/>
    </location>
</feature>
<keyword evidence="5 7" id="KW-1133">Transmembrane helix</keyword>
<feature type="transmembrane region" description="Helical" evidence="7">
    <location>
        <begin position="15"/>
        <end position="39"/>
    </location>
</feature>
<evidence type="ECO:0000256" key="7">
    <source>
        <dbReference type="SAM" id="Phobius"/>
    </source>
</evidence>